<dbReference type="Proteomes" id="UP000001304">
    <property type="component" value="Chromosome"/>
</dbReference>
<dbReference type="InterPro" id="IPR017853">
    <property type="entry name" value="GH"/>
</dbReference>
<dbReference type="GO" id="GO:0005576">
    <property type="term" value="C:extracellular region"/>
    <property type="evidence" value="ECO:0007669"/>
    <property type="project" value="UniProtKB-SubCell"/>
</dbReference>
<dbReference type="PANTHER" id="PTHR31451:SF39">
    <property type="entry name" value="MANNAN ENDO-1,4-BETA-MANNOSIDASE 1"/>
    <property type="match status" value="1"/>
</dbReference>
<dbReference type="SUPFAM" id="SSF51445">
    <property type="entry name" value="(Trans)glycosidases"/>
    <property type="match status" value="1"/>
</dbReference>
<keyword evidence="2" id="KW-1185">Reference proteome</keyword>
<proteinExistence type="predicted"/>
<protein>
    <submittedName>
        <fullName evidence="1">Uncharacterized protein</fullName>
    </submittedName>
</protein>
<dbReference type="GO" id="GO:0016985">
    <property type="term" value="F:mannan endo-1,4-beta-mannosidase activity"/>
    <property type="evidence" value="ECO:0007669"/>
    <property type="project" value="TreeGrafter"/>
</dbReference>
<accession>E0SRZ8</accession>
<dbReference type="EMBL" id="CP002098">
    <property type="protein sequence ID" value="ADM27348.1"/>
    <property type="molecule type" value="Genomic_DNA"/>
</dbReference>
<reference evidence="1 2" key="1">
    <citation type="journal article" date="2010" name="Stand. Genomic Sci.">
        <title>Complete genome sequence of Ignisphaera aggregans type strain (AQ1.S1).</title>
        <authorList>
            <person name="Goker M."/>
            <person name="Held B."/>
            <person name="Lapidus A."/>
            <person name="Nolan M."/>
            <person name="Spring S."/>
            <person name="Yasawong M."/>
            <person name="Lucas S."/>
            <person name="Glavina Del Rio T."/>
            <person name="Tice H."/>
            <person name="Cheng J.F."/>
            <person name="Goodwin L."/>
            <person name="Tapia R."/>
            <person name="Pitluck S."/>
            <person name="Liolios K."/>
            <person name="Ivanova N."/>
            <person name="Mavromatis K."/>
            <person name="Mikhailova N."/>
            <person name="Pati A."/>
            <person name="Chen A."/>
            <person name="Palaniappan K."/>
            <person name="Brambilla E."/>
            <person name="Land M."/>
            <person name="Hauser L."/>
            <person name="Chang Y.J."/>
            <person name="Jeffries C.D."/>
            <person name="Brettin T."/>
            <person name="Detter J.C."/>
            <person name="Han C."/>
            <person name="Rohde M."/>
            <person name="Sikorski J."/>
            <person name="Woyke T."/>
            <person name="Bristow J."/>
            <person name="Eisen J.A."/>
            <person name="Markowitz V."/>
            <person name="Hugenholtz P."/>
            <person name="Kyrpides N.C."/>
            <person name="Klenk H.P."/>
        </authorList>
    </citation>
    <scope>NUCLEOTIDE SEQUENCE [LARGE SCALE GENOMIC DNA]</scope>
    <source>
        <strain evidence="2">DSM 17230 / JCM 13409 / AQ1.S1</strain>
    </source>
</reference>
<sequence>MNRLVLLLAIGIVVGIIVGIAVAPFTNIMPSTTVTQTVVSTTTFTQIATETILMTATTTTTIPTTLTTKLTVTQPTTIVETVTTTELIPQTITITSMPTPTTTIITRGTEQKLFEFVLPWNDNAASSFDLSQYLDKPAGKYGFVYVGSDGHLYVGDKRIKFLGVSVVGSWIFAPPSIVDQYVERLAKYGVNLVRIHAMDQNWDPSRNIFKIPSTRELDPQKLDRLDYLIYKLKENGIYVDINLMCYRSYSSYDGLPKEVDQIQQVKDKHILPFFYEPAKQLVKEFAYKLFTHVNGYTGVAYKDEPAIAFIEVLNEYGIIFGWLDGAIDRLPMLFKNELQKKWNEYLLEKYGSTQNLLKSWGSLKPGEYLENGAIKIFTLDEYRTRPETAQRDWVEFLWRLEYDFYMEMYRYLKEEIGVKQLVIGTQVVFGGTPNIQQNLDVVDTHHYWRYPVGSGNDFYVVNDAMVNNPLGSTIIRLAYTKIFGKPYTVSEYNHPAPNMYRSEGFILLPAYAAFQDWDAIMPYSYGGPSGPAVFDSKMIRGTLEFDQDPARWPLMITAYMLFIRGDVSPARYWVPVELSRETEIELIRSLRASVWNLPNGLHIAPPHIPLLHGVGLVTTNGTRPSTNIISIKDVSMPDKPVYVSDTGELIWDCSYGVDKCVFIVNTSRSIVLTGFISGRRFDFGDVVIEVGETMLNGYATIALHVLDGQSFKDTKKILVIAIGAVFNTGMNIYEYDSRKLLFTATTNMTSIPDTYGLKITTFGNWGRPPTIVEGINATIMIKTQYNAFAYVLDSRGLPRERIDMISSEGYRALYINNTYSTIWYEINIFR</sequence>
<organism evidence="1 2">
    <name type="scientific">Ignisphaera aggregans (strain DSM 17230 / JCM 13409 / AQ1.S1)</name>
    <dbReference type="NCBI Taxonomy" id="583356"/>
    <lineage>
        <taxon>Archaea</taxon>
        <taxon>Thermoproteota</taxon>
        <taxon>Thermoprotei</taxon>
        <taxon>Desulfurococcales</taxon>
        <taxon>Desulfurococcaceae</taxon>
        <taxon>Ignisphaera</taxon>
    </lineage>
</organism>
<dbReference type="HOGENOM" id="CLU_006956_1_0_2"/>
<dbReference type="KEGG" id="iag:Igag_0510"/>
<evidence type="ECO:0000313" key="2">
    <source>
        <dbReference type="Proteomes" id="UP000001304"/>
    </source>
</evidence>
<dbReference type="AlphaFoldDB" id="E0SRZ8"/>
<dbReference type="BioCyc" id="IAGG583356:GHAH-514-MONOMER"/>
<evidence type="ECO:0000313" key="1">
    <source>
        <dbReference type="EMBL" id="ADM27348.1"/>
    </source>
</evidence>
<dbReference type="PANTHER" id="PTHR31451">
    <property type="match status" value="1"/>
</dbReference>
<name>E0SRZ8_IGNAA</name>
<dbReference type="InterPro" id="IPR045053">
    <property type="entry name" value="MAN-like"/>
</dbReference>
<dbReference type="Gene3D" id="3.20.20.80">
    <property type="entry name" value="Glycosidases"/>
    <property type="match status" value="1"/>
</dbReference>
<gene>
    <name evidence="1" type="ordered locus">Igag_0510</name>
</gene>